<proteinExistence type="predicted"/>
<sequence length="135" mass="14688">MPCCCFSASPCPSSCSPMLLRHADVENYVYQTAGPNALIGALRRRTRSRACSSARSAARRASVSLQVLTATRSNVLATTTGRPRRDVPSAPKTTRRLRSLAYVPWPVSNDRVAGRSMINRSLPTLSFCSGIVFEL</sequence>
<evidence type="ECO:0000313" key="1">
    <source>
        <dbReference type="EMBL" id="KAI4389339.1"/>
    </source>
</evidence>
<protein>
    <submittedName>
        <fullName evidence="1">Uncharacterized protein</fullName>
    </submittedName>
</protein>
<evidence type="ECO:0000313" key="2">
    <source>
        <dbReference type="Proteomes" id="UP001057402"/>
    </source>
</evidence>
<reference evidence="2" key="1">
    <citation type="journal article" date="2023" name="Front. Plant Sci.">
        <title>Chromosomal-level genome assembly of Melastoma candidum provides insights into trichome evolution.</title>
        <authorList>
            <person name="Zhong Y."/>
            <person name="Wu W."/>
            <person name="Sun C."/>
            <person name="Zou P."/>
            <person name="Liu Y."/>
            <person name="Dai S."/>
            <person name="Zhou R."/>
        </authorList>
    </citation>
    <scope>NUCLEOTIDE SEQUENCE [LARGE SCALE GENOMIC DNA]</scope>
</reference>
<comment type="caution">
    <text evidence="1">The sequence shown here is derived from an EMBL/GenBank/DDBJ whole genome shotgun (WGS) entry which is preliminary data.</text>
</comment>
<organism evidence="1 2">
    <name type="scientific">Melastoma candidum</name>
    <dbReference type="NCBI Taxonomy" id="119954"/>
    <lineage>
        <taxon>Eukaryota</taxon>
        <taxon>Viridiplantae</taxon>
        <taxon>Streptophyta</taxon>
        <taxon>Embryophyta</taxon>
        <taxon>Tracheophyta</taxon>
        <taxon>Spermatophyta</taxon>
        <taxon>Magnoliopsida</taxon>
        <taxon>eudicotyledons</taxon>
        <taxon>Gunneridae</taxon>
        <taxon>Pentapetalae</taxon>
        <taxon>rosids</taxon>
        <taxon>malvids</taxon>
        <taxon>Myrtales</taxon>
        <taxon>Melastomataceae</taxon>
        <taxon>Melastomatoideae</taxon>
        <taxon>Melastomateae</taxon>
        <taxon>Melastoma</taxon>
    </lineage>
</organism>
<dbReference type="EMBL" id="CM042880">
    <property type="protein sequence ID" value="KAI4389339.1"/>
    <property type="molecule type" value="Genomic_DNA"/>
</dbReference>
<name>A0ACB9SDS9_9MYRT</name>
<keyword evidence="2" id="KW-1185">Reference proteome</keyword>
<accession>A0ACB9SDS9</accession>
<dbReference type="Proteomes" id="UP001057402">
    <property type="component" value="Chromosome 1"/>
</dbReference>
<gene>
    <name evidence="1" type="ORF">MLD38_001574</name>
</gene>